<sequence>MTLFTPIFITTAALVATFASALPANSGKLSFYKFTGNKEMKEGSYSVEYDDVGTPSINYTPFSSDAARRSTASLDRPTNNTKITGEGVLVARKAGCDNIELNHTNTDNANAELQRICGGGEYGTKWIISDDVVAFYCQYGQEAKCNTGSSKGVNKMITDECGLYKAGSYRGHGYAYGYTKPSEHDFCNIKLF</sequence>
<dbReference type="RefSeq" id="XP_066667790.1">
    <property type="nucleotide sequence ID" value="XM_066812448.1"/>
</dbReference>
<keyword evidence="3" id="KW-1185">Reference proteome</keyword>
<dbReference type="GeneID" id="92045508"/>
<dbReference type="EMBL" id="JAQQWN010000006">
    <property type="protein sequence ID" value="KAK8080315.1"/>
    <property type="molecule type" value="Genomic_DNA"/>
</dbReference>
<keyword evidence="1" id="KW-0732">Signal</keyword>
<evidence type="ECO:0000313" key="3">
    <source>
        <dbReference type="Proteomes" id="UP001433268"/>
    </source>
</evidence>
<proteinExistence type="predicted"/>
<comment type="caution">
    <text evidence="2">The sequence shown here is derived from an EMBL/GenBank/DDBJ whole genome shotgun (WGS) entry which is preliminary data.</text>
</comment>
<feature type="chain" id="PRO_5045908922" evidence="1">
    <location>
        <begin position="22"/>
        <end position="192"/>
    </location>
</feature>
<dbReference type="Proteomes" id="UP001433268">
    <property type="component" value="Unassembled WGS sequence"/>
</dbReference>
<evidence type="ECO:0000313" key="2">
    <source>
        <dbReference type="EMBL" id="KAK8080315.1"/>
    </source>
</evidence>
<organism evidence="2 3">
    <name type="scientific">Apiospora hydei</name>
    <dbReference type="NCBI Taxonomy" id="1337664"/>
    <lineage>
        <taxon>Eukaryota</taxon>
        <taxon>Fungi</taxon>
        <taxon>Dikarya</taxon>
        <taxon>Ascomycota</taxon>
        <taxon>Pezizomycotina</taxon>
        <taxon>Sordariomycetes</taxon>
        <taxon>Xylariomycetidae</taxon>
        <taxon>Amphisphaeriales</taxon>
        <taxon>Apiosporaceae</taxon>
        <taxon>Apiospora</taxon>
    </lineage>
</organism>
<accession>A0ABR1WCX5</accession>
<evidence type="ECO:0000256" key="1">
    <source>
        <dbReference type="SAM" id="SignalP"/>
    </source>
</evidence>
<feature type="signal peptide" evidence="1">
    <location>
        <begin position="1"/>
        <end position="21"/>
    </location>
</feature>
<protein>
    <submittedName>
        <fullName evidence="2">Uncharacterized protein</fullName>
    </submittedName>
</protein>
<name>A0ABR1WCX5_9PEZI</name>
<gene>
    <name evidence="2" type="ORF">PG997_008133</name>
</gene>
<reference evidence="2 3" key="1">
    <citation type="submission" date="2023-01" db="EMBL/GenBank/DDBJ databases">
        <title>Analysis of 21 Apiospora genomes using comparative genomics revels a genus with tremendous synthesis potential of carbohydrate active enzymes and secondary metabolites.</title>
        <authorList>
            <person name="Sorensen T."/>
        </authorList>
    </citation>
    <scope>NUCLEOTIDE SEQUENCE [LARGE SCALE GENOMIC DNA]</scope>
    <source>
        <strain evidence="2 3">CBS 114990</strain>
    </source>
</reference>